<evidence type="ECO:0000313" key="2">
    <source>
        <dbReference type="EMBL" id="SDL18887.1"/>
    </source>
</evidence>
<dbReference type="EMBL" id="FNGE01000007">
    <property type="protein sequence ID" value="SDL18887.1"/>
    <property type="molecule type" value="Genomic_DNA"/>
</dbReference>
<accession>A0A1G9I0X9</accession>
<keyword evidence="3" id="KW-1185">Reference proteome</keyword>
<dbReference type="Proteomes" id="UP000199555">
    <property type="component" value="Unassembled WGS sequence"/>
</dbReference>
<feature type="coiled-coil region" evidence="1">
    <location>
        <begin position="100"/>
        <end position="127"/>
    </location>
</feature>
<dbReference type="AlphaFoldDB" id="A0A1G9I0X9"/>
<protein>
    <submittedName>
        <fullName evidence="2">Uncharacterized protein</fullName>
    </submittedName>
</protein>
<proteinExistence type="predicted"/>
<dbReference type="STRING" id="525640.SAMN04487971_107103"/>
<reference evidence="3" key="1">
    <citation type="submission" date="2016-10" db="EMBL/GenBank/DDBJ databases">
        <authorList>
            <person name="Varghese N."/>
            <person name="Submissions S."/>
        </authorList>
    </citation>
    <scope>NUCLEOTIDE SEQUENCE [LARGE SCALE GENOMIC DNA]</scope>
    <source>
        <strain evidence="3">CGMCC 1.7655</strain>
    </source>
</reference>
<dbReference type="OrthoDB" id="7772846at2"/>
<keyword evidence="1" id="KW-0175">Coiled coil</keyword>
<evidence type="ECO:0000256" key="1">
    <source>
        <dbReference type="SAM" id="Coils"/>
    </source>
</evidence>
<dbReference type="RefSeq" id="WP_090755055.1">
    <property type="nucleotide sequence ID" value="NZ_FNGE01000007.1"/>
</dbReference>
<evidence type="ECO:0000313" key="3">
    <source>
        <dbReference type="Proteomes" id="UP000199555"/>
    </source>
</evidence>
<organism evidence="2 3">
    <name type="scientific">Paracoccus chinensis</name>
    <dbReference type="NCBI Taxonomy" id="525640"/>
    <lineage>
        <taxon>Bacteria</taxon>
        <taxon>Pseudomonadati</taxon>
        <taxon>Pseudomonadota</taxon>
        <taxon>Alphaproteobacteria</taxon>
        <taxon>Rhodobacterales</taxon>
        <taxon>Paracoccaceae</taxon>
        <taxon>Paracoccus</taxon>
    </lineage>
</organism>
<gene>
    <name evidence="2" type="ORF">SAMN04487971_107103</name>
</gene>
<sequence length="127" mass="13720">MIGNFASLGLKGGVWEGALHIDEAPARIALTLSGRTVGLAEVEPEGEGLWRIRARVPAETLAEGMQTYMLIADDGEGLEAPRPGARRVGYLPLLAGEGLDGDLRAEIDLLRAELDLLKREFRRLATD</sequence>
<name>A0A1G9I0X9_9RHOB</name>